<keyword evidence="5" id="KW-1185">Reference proteome</keyword>
<name>A0A1I3JGJ4_9HYPH</name>
<dbReference type="PANTHER" id="PTHR37813">
    <property type="entry name" value="FELS-2 PROPHAGE PROTEIN"/>
    <property type="match status" value="1"/>
</dbReference>
<dbReference type="OrthoDB" id="8429573at2"/>
<dbReference type="STRING" id="1121003.SAMN03080618_00848"/>
<proteinExistence type="predicted"/>
<evidence type="ECO:0000313" key="5">
    <source>
        <dbReference type="Proteomes" id="UP000242763"/>
    </source>
</evidence>
<sequence>MSTTKTASLVVSLIDKLTAPAKGISGTIDRMTAASRRNAAQMSAMRGQMLDAVGAGYALYRGLSAPINAAVDYESALADVRKVVDFESPAAFKQMGKDIRALSLEMPMAADGIAQLVAAAGQSGFANEELLPFAEMAAKVGVAWEMSAEQTGTALAKLKAGLGLTVAETGSLADALNHLGNNSAAAAPDILAFTMRGAPLAKQFGLSAEQAAAFGAAMIGAGFNAEMAGTSFQNMGLALTRGASATGRQTGAFKKLGLDSKKVAKAMQQDAVGTITDVFARLRELPDHVRGSVMSDLFGNEAKALAPLINNAELLAHAIALIGDKSKYAGSAQAEYAERANTTGNALILFKNRVTDLNISIGDALIPGLNSLLDTVGPIVTSFSDLAQRFPQVTNAIVGVSAAVVGFRVAATAAQYAGLFVKGAFLDAGIAALSASRSIGRIAFAPVIAGFNALRTAVIGYTASAAILGHGGAMKLAASSMLGMLNPLRLVTAALHGLKYALIGTGIGAAVVGLAAAGTWIYNNWSGISTMFEAFKGAFMRAIEPIMPALQPAIDGFQWLWDKVSGLLGPIDELGGGWASAGIAVGKFVGESIVAIVELPAKIIALAGEMYEAAKRLGKAIYDGISEMIAELVSYIKSSISGALSSAASGARNLASRLSFGLIGGSDSDIDGARADGGPVRAGGTYLVGERGPELFTPKQSGMVHPNDVYRTARGSEGLSAATSSAGNSVSVTNNITVYSQANEGADSIARKIAGRIQDTLAGGFQDGAYA</sequence>
<organism evidence="4 5">
    <name type="scientific">Aquamicrobium aerolatum DSM 21857</name>
    <dbReference type="NCBI Taxonomy" id="1121003"/>
    <lineage>
        <taxon>Bacteria</taxon>
        <taxon>Pseudomonadati</taxon>
        <taxon>Pseudomonadota</taxon>
        <taxon>Alphaproteobacteria</taxon>
        <taxon>Hyphomicrobiales</taxon>
        <taxon>Phyllobacteriaceae</taxon>
        <taxon>Aerobium</taxon>
    </lineage>
</organism>
<dbReference type="NCBIfam" id="TIGR01760">
    <property type="entry name" value="tape_meas_TP901"/>
    <property type="match status" value="1"/>
</dbReference>
<dbReference type="RefSeq" id="WP_091519032.1">
    <property type="nucleotide sequence ID" value="NZ_FORF01000004.1"/>
</dbReference>
<keyword evidence="1" id="KW-1188">Viral release from host cell</keyword>
<evidence type="ECO:0000313" key="4">
    <source>
        <dbReference type="EMBL" id="SFI59381.1"/>
    </source>
</evidence>
<keyword evidence="2" id="KW-0812">Transmembrane</keyword>
<keyword evidence="2" id="KW-1133">Transmembrane helix</keyword>
<feature type="domain" description="Phage tail tape measure protein" evidence="3">
    <location>
        <begin position="97"/>
        <end position="299"/>
    </location>
</feature>
<evidence type="ECO:0000256" key="1">
    <source>
        <dbReference type="ARBA" id="ARBA00022612"/>
    </source>
</evidence>
<dbReference type="Pfam" id="PF10145">
    <property type="entry name" value="PhageMin_Tail"/>
    <property type="match status" value="1"/>
</dbReference>
<feature type="transmembrane region" description="Helical" evidence="2">
    <location>
        <begin position="467"/>
        <end position="488"/>
    </location>
</feature>
<dbReference type="Proteomes" id="UP000242763">
    <property type="component" value="Unassembled WGS sequence"/>
</dbReference>
<feature type="transmembrane region" description="Helical" evidence="2">
    <location>
        <begin position="500"/>
        <end position="522"/>
    </location>
</feature>
<gene>
    <name evidence="4" type="ORF">SAMN03080618_00848</name>
</gene>
<dbReference type="PANTHER" id="PTHR37813:SF1">
    <property type="entry name" value="FELS-2 PROPHAGE PROTEIN"/>
    <property type="match status" value="1"/>
</dbReference>
<reference evidence="5" key="1">
    <citation type="submission" date="2016-10" db="EMBL/GenBank/DDBJ databases">
        <authorList>
            <person name="Varghese N."/>
            <person name="Submissions S."/>
        </authorList>
    </citation>
    <scope>NUCLEOTIDE SEQUENCE [LARGE SCALE GENOMIC DNA]</scope>
    <source>
        <strain evidence="5">DSM 21857</strain>
    </source>
</reference>
<keyword evidence="2" id="KW-0472">Membrane</keyword>
<evidence type="ECO:0000256" key="2">
    <source>
        <dbReference type="SAM" id="Phobius"/>
    </source>
</evidence>
<dbReference type="EMBL" id="FORF01000004">
    <property type="protein sequence ID" value="SFI59381.1"/>
    <property type="molecule type" value="Genomic_DNA"/>
</dbReference>
<protein>
    <submittedName>
        <fullName evidence="4">Phage tail tape measure protein, TP901 family, core region</fullName>
    </submittedName>
</protein>
<dbReference type="InterPro" id="IPR010090">
    <property type="entry name" value="Phage_tape_meas"/>
</dbReference>
<evidence type="ECO:0000259" key="3">
    <source>
        <dbReference type="Pfam" id="PF10145"/>
    </source>
</evidence>
<dbReference type="AlphaFoldDB" id="A0A1I3JGJ4"/>
<accession>A0A1I3JGJ4</accession>